<keyword evidence="5" id="KW-1000">Mitochondrion outer membrane</keyword>
<evidence type="ECO:0000313" key="11">
    <source>
        <dbReference type="Proteomes" id="UP000799640"/>
    </source>
</evidence>
<reference evidence="10" key="1">
    <citation type="journal article" date="2020" name="Stud. Mycol.">
        <title>101 Dothideomycetes genomes: a test case for predicting lifestyles and emergence of pathogens.</title>
        <authorList>
            <person name="Haridas S."/>
            <person name="Albert R."/>
            <person name="Binder M."/>
            <person name="Bloem J."/>
            <person name="Labutti K."/>
            <person name="Salamov A."/>
            <person name="Andreopoulos B."/>
            <person name="Baker S."/>
            <person name="Barry K."/>
            <person name="Bills G."/>
            <person name="Bluhm B."/>
            <person name="Cannon C."/>
            <person name="Castanera R."/>
            <person name="Culley D."/>
            <person name="Daum C."/>
            <person name="Ezra D."/>
            <person name="Gonzalez J."/>
            <person name="Henrissat B."/>
            <person name="Kuo A."/>
            <person name="Liang C."/>
            <person name="Lipzen A."/>
            <person name="Lutzoni F."/>
            <person name="Magnuson J."/>
            <person name="Mondo S."/>
            <person name="Nolan M."/>
            <person name="Ohm R."/>
            <person name="Pangilinan J."/>
            <person name="Park H.-J."/>
            <person name="Ramirez L."/>
            <person name="Alfaro M."/>
            <person name="Sun H."/>
            <person name="Tritt A."/>
            <person name="Yoshinaga Y."/>
            <person name="Zwiers L.-H."/>
            <person name="Turgeon B."/>
            <person name="Goodwin S."/>
            <person name="Spatafora J."/>
            <person name="Crous P."/>
            <person name="Grigoriev I."/>
        </authorList>
    </citation>
    <scope>NUCLEOTIDE SEQUENCE</scope>
    <source>
        <strain evidence="10">CBS 262.69</strain>
    </source>
</reference>
<sequence>MQLSEESRERIAKLIDLSRVAIHYGYVPLILYFGYTRSIPRPSLIRLVSYTVD</sequence>
<organism evidence="10 11">
    <name type="scientific">Trichodelitschia bisporula</name>
    <dbReference type="NCBI Taxonomy" id="703511"/>
    <lineage>
        <taxon>Eukaryota</taxon>
        <taxon>Fungi</taxon>
        <taxon>Dikarya</taxon>
        <taxon>Ascomycota</taxon>
        <taxon>Pezizomycotina</taxon>
        <taxon>Dothideomycetes</taxon>
        <taxon>Dothideomycetes incertae sedis</taxon>
        <taxon>Phaeotrichales</taxon>
        <taxon>Phaeotrichaceae</taxon>
        <taxon>Trichodelitschia</taxon>
    </lineage>
</organism>
<name>A0A6G1I7W3_9PEZI</name>
<evidence type="ECO:0000256" key="1">
    <source>
        <dbReference type="ARBA" id="ARBA00004572"/>
    </source>
</evidence>
<evidence type="ECO:0000256" key="8">
    <source>
        <dbReference type="ARBA" id="ARBA00023128"/>
    </source>
</evidence>
<keyword evidence="6" id="KW-0653">Protein transport</keyword>
<dbReference type="InterPro" id="IPR012621">
    <property type="entry name" value="Tom7"/>
</dbReference>
<evidence type="ECO:0000256" key="7">
    <source>
        <dbReference type="ARBA" id="ARBA00022989"/>
    </source>
</evidence>
<keyword evidence="11" id="KW-1185">Reference proteome</keyword>
<dbReference type="GO" id="GO:0030150">
    <property type="term" value="P:protein import into mitochondrial matrix"/>
    <property type="evidence" value="ECO:0007669"/>
    <property type="project" value="InterPro"/>
</dbReference>
<evidence type="ECO:0000256" key="2">
    <source>
        <dbReference type="ARBA" id="ARBA00010917"/>
    </source>
</evidence>
<protein>
    <submittedName>
        <fullName evidence="10">Tom7-domain-containing protein</fullName>
    </submittedName>
</protein>
<evidence type="ECO:0000256" key="6">
    <source>
        <dbReference type="ARBA" id="ARBA00022927"/>
    </source>
</evidence>
<keyword evidence="7" id="KW-1133">Transmembrane helix</keyword>
<dbReference type="EMBL" id="ML996688">
    <property type="protein sequence ID" value="KAF2404159.1"/>
    <property type="molecule type" value="Genomic_DNA"/>
</dbReference>
<accession>A0A6G1I7W3</accession>
<evidence type="ECO:0000256" key="3">
    <source>
        <dbReference type="ARBA" id="ARBA00022448"/>
    </source>
</evidence>
<evidence type="ECO:0000313" key="10">
    <source>
        <dbReference type="EMBL" id="KAF2404159.1"/>
    </source>
</evidence>
<comment type="subcellular location">
    <subcellularLocation>
        <location evidence="1">Mitochondrion outer membrane</location>
        <topology evidence="1">Single-pass membrane protein</topology>
    </subcellularLocation>
</comment>
<dbReference type="Proteomes" id="UP000799640">
    <property type="component" value="Unassembled WGS sequence"/>
</dbReference>
<keyword evidence="9" id="KW-0472">Membrane</keyword>
<dbReference type="OrthoDB" id="284357at2759"/>
<gene>
    <name evidence="10" type="ORF">EJ06DRAFT_553087</name>
</gene>
<dbReference type="AlphaFoldDB" id="A0A6G1I7W3"/>
<evidence type="ECO:0000256" key="4">
    <source>
        <dbReference type="ARBA" id="ARBA00022692"/>
    </source>
</evidence>
<comment type="similarity">
    <text evidence="2">Belongs to the Tom7 family.</text>
</comment>
<evidence type="ECO:0000256" key="5">
    <source>
        <dbReference type="ARBA" id="ARBA00022787"/>
    </source>
</evidence>
<dbReference type="Pfam" id="PF08038">
    <property type="entry name" value="Tom7"/>
    <property type="match status" value="1"/>
</dbReference>
<proteinExistence type="inferred from homology"/>
<evidence type="ECO:0000256" key="9">
    <source>
        <dbReference type="ARBA" id="ARBA00023136"/>
    </source>
</evidence>
<keyword evidence="3" id="KW-0813">Transport</keyword>
<keyword evidence="4" id="KW-0812">Transmembrane</keyword>
<dbReference type="GO" id="GO:0005742">
    <property type="term" value="C:mitochondrial outer membrane translocase complex"/>
    <property type="evidence" value="ECO:0007669"/>
    <property type="project" value="InterPro"/>
</dbReference>
<keyword evidence="8" id="KW-0496">Mitochondrion</keyword>